<evidence type="ECO:0000256" key="4">
    <source>
        <dbReference type="ARBA" id="ARBA00023136"/>
    </source>
</evidence>
<keyword evidence="4" id="KW-0472">Membrane</keyword>
<feature type="domain" description="p-hydroxybenzoic acid efflux pump subunit AaeA-like beta-barrel" evidence="7">
    <location>
        <begin position="229"/>
        <end position="306"/>
    </location>
</feature>
<evidence type="ECO:0000313" key="9">
    <source>
        <dbReference type="Proteomes" id="UP001597108"/>
    </source>
</evidence>
<feature type="coiled-coil region" evidence="5">
    <location>
        <begin position="71"/>
        <end position="119"/>
    </location>
</feature>
<dbReference type="Gene3D" id="2.40.30.170">
    <property type="match status" value="1"/>
</dbReference>
<evidence type="ECO:0000256" key="2">
    <source>
        <dbReference type="ARBA" id="ARBA00022692"/>
    </source>
</evidence>
<comment type="caution">
    <text evidence="8">The sequence shown here is derived from an EMBL/GenBank/DDBJ whole genome shotgun (WGS) entry which is preliminary data.</text>
</comment>
<dbReference type="Pfam" id="PF25917">
    <property type="entry name" value="BSH_RND"/>
    <property type="match status" value="1"/>
</dbReference>
<proteinExistence type="predicted"/>
<evidence type="ECO:0000256" key="1">
    <source>
        <dbReference type="ARBA" id="ARBA00004167"/>
    </source>
</evidence>
<dbReference type="PANTHER" id="PTHR30386:SF26">
    <property type="entry name" value="TRANSPORT PROTEIN COMB"/>
    <property type="match status" value="1"/>
</dbReference>
<keyword evidence="2" id="KW-0812">Transmembrane</keyword>
<reference evidence="9" key="1">
    <citation type="journal article" date="2019" name="Int. J. Syst. Evol. Microbiol.">
        <title>The Global Catalogue of Microorganisms (GCM) 10K type strain sequencing project: providing services to taxonomists for standard genome sequencing and annotation.</title>
        <authorList>
            <consortium name="The Broad Institute Genomics Platform"/>
            <consortium name="The Broad Institute Genome Sequencing Center for Infectious Disease"/>
            <person name="Wu L."/>
            <person name="Ma J."/>
        </authorList>
    </citation>
    <scope>NUCLEOTIDE SEQUENCE [LARGE SCALE GENOMIC DNA]</scope>
    <source>
        <strain evidence="9">CCUG 60524</strain>
    </source>
</reference>
<keyword evidence="9" id="KW-1185">Reference proteome</keyword>
<organism evidence="8 9">
    <name type="scientific">Tropicimonas aquimaris</name>
    <dbReference type="NCBI Taxonomy" id="914152"/>
    <lineage>
        <taxon>Bacteria</taxon>
        <taxon>Pseudomonadati</taxon>
        <taxon>Pseudomonadota</taxon>
        <taxon>Alphaproteobacteria</taxon>
        <taxon>Rhodobacterales</taxon>
        <taxon>Roseobacteraceae</taxon>
        <taxon>Tropicimonas</taxon>
    </lineage>
</organism>
<accession>A0ABW3IRC9</accession>
<dbReference type="InterPro" id="IPR058634">
    <property type="entry name" value="AaeA-lik-b-barrel"/>
</dbReference>
<dbReference type="SUPFAM" id="SSF111369">
    <property type="entry name" value="HlyD-like secretion proteins"/>
    <property type="match status" value="2"/>
</dbReference>
<dbReference type="Pfam" id="PF25963">
    <property type="entry name" value="Beta-barrel_AAEA"/>
    <property type="match status" value="1"/>
</dbReference>
<dbReference type="RefSeq" id="WP_386075240.1">
    <property type="nucleotide sequence ID" value="NZ_JBHTJT010000030.1"/>
</dbReference>
<keyword evidence="3" id="KW-1133">Transmembrane helix</keyword>
<dbReference type="InterPro" id="IPR050739">
    <property type="entry name" value="MFP"/>
</dbReference>
<name>A0ABW3IRC9_9RHOB</name>
<evidence type="ECO:0000256" key="5">
    <source>
        <dbReference type="SAM" id="Coils"/>
    </source>
</evidence>
<keyword evidence="5" id="KW-0175">Coiled coil</keyword>
<comment type="subcellular location">
    <subcellularLocation>
        <location evidence="1">Membrane</location>
        <topology evidence="1">Single-pass membrane protein</topology>
    </subcellularLocation>
</comment>
<sequence length="354" mass="37525">MKTLIRLVLLIAVLVFAWYLAADRFTPFTSNARVKAVVTPIVPQVSGSLVDVAVSNGQLVEAGEVLARIDARAYRNRLDRARAELDAVILSIGESSAGVAAAQAALSQAEAALENVRLQSSRVFELENRGLIAAARGDAARAALADAEGAQARAEADLWRAQQQLGPEGADNPAIRQALAEVAQAELELGWTELTAPTAGGLSNLDVAAGAYAKAGTPLMTFVDTEFVWIDAFLTENNLGEVSVGDPVEVTLDIQPGRVLEGRVESFSGAVAIGTENQPGTLAAAPRSSGWMRAPQRFPVRIVLPGYEAGDPDDDVLFQINGQADVIVYTTDNPVLNALGRAYIRALSWLSYAY</sequence>
<evidence type="ECO:0000259" key="6">
    <source>
        <dbReference type="Pfam" id="PF25917"/>
    </source>
</evidence>
<evidence type="ECO:0000256" key="3">
    <source>
        <dbReference type="ARBA" id="ARBA00022989"/>
    </source>
</evidence>
<gene>
    <name evidence="8" type="ORF">ACFQ2S_13675</name>
</gene>
<evidence type="ECO:0000259" key="7">
    <source>
        <dbReference type="Pfam" id="PF25963"/>
    </source>
</evidence>
<dbReference type="Proteomes" id="UP001597108">
    <property type="component" value="Unassembled WGS sequence"/>
</dbReference>
<dbReference type="PANTHER" id="PTHR30386">
    <property type="entry name" value="MEMBRANE FUSION SUBUNIT OF EMRAB-TOLC MULTIDRUG EFFLUX PUMP"/>
    <property type="match status" value="1"/>
</dbReference>
<feature type="domain" description="Multidrug resistance protein MdtA-like barrel-sandwich hybrid" evidence="6">
    <location>
        <begin position="41"/>
        <end position="223"/>
    </location>
</feature>
<evidence type="ECO:0000313" key="8">
    <source>
        <dbReference type="EMBL" id="MFD0980697.1"/>
    </source>
</evidence>
<protein>
    <submittedName>
        <fullName evidence="8">HlyD family secretion protein</fullName>
    </submittedName>
</protein>
<dbReference type="EMBL" id="JBHTJT010000030">
    <property type="protein sequence ID" value="MFD0980697.1"/>
    <property type="molecule type" value="Genomic_DNA"/>
</dbReference>
<dbReference type="InterPro" id="IPR058625">
    <property type="entry name" value="MdtA-like_BSH"/>
</dbReference>
<dbReference type="Gene3D" id="2.40.50.100">
    <property type="match status" value="1"/>
</dbReference>